<dbReference type="SUPFAM" id="SSF57196">
    <property type="entry name" value="EGF/Laminin"/>
    <property type="match status" value="1"/>
</dbReference>
<reference evidence="4" key="1">
    <citation type="submission" date="2022-10" db="EMBL/GenBank/DDBJ databases">
        <title>Genome assembly of Pristionchus species.</title>
        <authorList>
            <person name="Yoshida K."/>
            <person name="Sommer R.J."/>
        </authorList>
    </citation>
    <scope>NUCLEOTIDE SEQUENCE [LARGE SCALE GENOMIC DNA]</scope>
    <source>
        <strain evidence="4">RS5460</strain>
    </source>
</reference>
<feature type="disulfide bond" evidence="1">
    <location>
        <begin position="63"/>
        <end position="72"/>
    </location>
</feature>
<dbReference type="InterPro" id="IPR000742">
    <property type="entry name" value="EGF"/>
</dbReference>
<proteinExistence type="predicted"/>
<feature type="non-terminal residue" evidence="3">
    <location>
        <position position="1"/>
    </location>
</feature>
<accession>A0AAN5I294</accession>
<comment type="caution">
    <text evidence="3">The sequence shown here is derived from an EMBL/GenBank/DDBJ whole genome shotgun (WGS) entry which is preliminary data.</text>
</comment>
<evidence type="ECO:0000313" key="4">
    <source>
        <dbReference type="Proteomes" id="UP001328107"/>
    </source>
</evidence>
<protein>
    <recommendedName>
        <fullName evidence="2">EGF-like domain-containing protein</fullName>
    </recommendedName>
</protein>
<dbReference type="EMBL" id="BTRK01000004">
    <property type="protein sequence ID" value="GMR48451.1"/>
    <property type="molecule type" value="Genomic_DNA"/>
</dbReference>
<feature type="domain" description="EGF-like" evidence="2">
    <location>
        <begin position="39"/>
        <end position="73"/>
    </location>
</feature>
<keyword evidence="1" id="KW-1015">Disulfide bond</keyword>
<evidence type="ECO:0000313" key="3">
    <source>
        <dbReference type="EMBL" id="GMR48451.1"/>
    </source>
</evidence>
<dbReference type="Proteomes" id="UP001328107">
    <property type="component" value="Unassembled WGS sequence"/>
</dbReference>
<dbReference type="PROSITE" id="PS00022">
    <property type="entry name" value="EGF_1"/>
    <property type="match status" value="2"/>
</dbReference>
<evidence type="ECO:0000259" key="2">
    <source>
        <dbReference type="PROSITE" id="PS50026"/>
    </source>
</evidence>
<dbReference type="Gene3D" id="2.10.25.10">
    <property type="entry name" value="Laminin"/>
    <property type="match status" value="1"/>
</dbReference>
<dbReference type="AlphaFoldDB" id="A0AAN5I294"/>
<keyword evidence="1" id="KW-0245">EGF-like domain</keyword>
<comment type="caution">
    <text evidence="1">Lacks conserved residue(s) required for the propagation of feature annotation.</text>
</comment>
<keyword evidence="4" id="KW-1185">Reference proteome</keyword>
<name>A0AAN5I294_9BILA</name>
<organism evidence="3 4">
    <name type="scientific">Pristionchus mayeri</name>
    <dbReference type="NCBI Taxonomy" id="1317129"/>
    <lineage>
        <taxon>Eukaryota</taxon>
        <taxon>Metazoa</taxon>
        <taxon>Ecdysozoa</taxon>
        <taxon>Nematoda</taxon>
        <taxon>Chromadorea</taxon>
        <taxon>Rhabditida</taxon>
        <taxon>Rhabditina</taxon>
        <taxon>Diplogasteromorpha</taxon>
        <taxon>Diplogasteroidea</taxon>
        <taxon>Neodiplogasteridae</taxon>
        <taxon>Pristionchus</taxon>
    </lineage>
</organism>
<feature type="non-terminal residue" evidence="3">
    <location>
        <position position="99"/>
    </location>
</feature>
<evidence type="ECO:0000256" key="1">
    <source>
        <dbReference type="PROSITE-ProRule" id="PRU00076"/>
    </source>
</evidence>
<gene>
    <name evidence="3" type="ORF">PMAYCL1PPCAC_18646</name>
</gene>
<sequence length="99" mass="11141">IFPLPRCVCPLLYTGRLCDQKLETLCHPTTAEEEDGITFENRCTSENHGTCSVNENNERFCVCHDDFVGQKCEIYSPCARKPCGLNAECIPLPFEQSLP</sequence>
<dbReference type="PROSITE" id="PS50026">
    <property type="entry name" value="EGF_3"/>
    <property type="match status" value="1"/>
</dbReference>